<evidence type="ECO:0000313" key="7">
    <source>
        <dbReference type="Proteomes" id="UP001586593"/>
    </source>
</evidence>
<gene>
    <name evidence="6" type="ORF">VTK73DRAFT_7967</name>
</gene>
<protein>
    <recommendedName>
        <fullName evidence="8">Cytochrome P450</fullName>
    </recommendedName>
</protein>
<evidence type="ECO:0000256" key="5">
    <source>
        <dbReference type="ARBA" id="ARBA00023033"/>
    </source>
</evidence>
<dbReference type="Pfam" id="PF00067">
    <property type="entry name" value="p450"/>
    <property type="match status" value="1"/>
</dbReference>
<comment type="similarity">
    <text evidence="1">Belongs to the cytochrome P450 family.</text>
</comment>
<keyword evidence="2" id="KW-0479">Metal-binding</keyword>
<organism evidence="6 7">
    <name type="scientific">Phialemonium thermophilum</name>
    <dbReference type="NCBI Taxonomy" id="223376"/>
    <lineage>
        <taxon>Eukaryota</taxon>
        <taxon>Fungi</taxon>
        <taxon>Dikarya</taxon>
        <taxon>Ascomycota</taxon>
        <taxon>Pezizomycotina</taxon>
        <taxon>Sordariomycetes</taxon>
        <taxon>Sordariomycetidae</taxon>
        <taxon>Cephalothecales</taxon>
        <taxon>Cephalothecaceae</taxon>
        <taxon>Phialemonium</taxon>
    </lineage>
</organism>
<dbReference type="EMBL" id="JAZHXJ010000541">
    <property type="protein sequence ID" value="KAL1858070.1"/>
    <property type="molecule type" value="Genomic_DNA"/>
</dbReference>
<comment type="caution">
    <text evidence="6">The sequence shown here is derived from an EMBL/GenBank/DDBJ whole genome shotgun (WGS) entry which is preliminary data.</text>
</comment>
<keyword evidence="3" id="KW-0560">Oxidoreductase</keyword>
<dbReference type="SUPFAM" id="SSF48264">
    <property type="entry name" value="Cytochrome P450"/>
    <property type="match status" value="1"/>
</dbReference>
<dbReference type="PANTHER" id="PTHR46300:SF2">
    <property type="entry name" value="CYTOCHROME P450 MONOOXYGENASE ALNH-RELATED"/>
    <property type="match status" value="1"/>
</dbReference>
<dbReference type="CDD" id="cd11065">
    <property type="entry name" value="CYP64-like"/>
    <property type="match status" value="1"/>
</dbReference>
<keyword evidence="4" id="KW-0408">Iron</keyword>
<evidence type="ECO:0000256" key="4">
    <source>
        <dbReference type="ARBA" id="ARBA00023004"/>
    </source>
</evidence>
<evidence type="ECO:0000256" key="2">
    <source>
        <dbReference type="ARBA" id="ARBA00022723"/>
    </source>
</evidence>
<sequence>MALFGPVFVALGLVALAYRILSIGRRHPRMPKGPPTVPLLGNAHQIPRSGLYKQFLRWAKEYGPVFSLKIGPSNVVVLCDRQAIHKLLVEKGSIYSDRPPSYVGNLLTKGDHLALEQMDPTWRDKRKVISHNFSPKRLDENHFKVQEAEATVLMTNLLDNPEGFYDDIRRYTASVVTSITFGYRAPTFESFWGHGVYDVMNKWTTCMEPGANPPVDDFPVLRCIPASLAFWKRRAIDAGRTMDGVWSEARRRVEARRATGERRNCIMDHLLDEYEKKGWPPTISQHAFTNLLGETVEGGADTTAAQLLTLILAFALYPEVQERARREIDAACGSDRSPRWDDFAAMPYVNCIVKEGMRWRPVAVTALPHRARQDDEYEGMFIPKDSTVFIPTWALHHDPDIYENPDAFYPERYLSHPKLANDYAGSPDWARRDHYNYGAGRRICPGIHLAERNMWRIAAKLLWAFEFSEPVDPATGQIQHLDPDAYNPGILQAPLPFKVQIKVRSQAHADTIRREHEAALEFMKQYE</sequence>
<dbReference type="InterPro" id="IPR050364">
    <property type="entry name" value="Cytochrome_P450_fung"/>
</dbReference>
<evidence type="ECO:0000313" key="6">
    <source>
        <dbReference type="EMBL" id="KAL1858070.1"/>
    </source>
</evidence>
<dbReference type="Proteomes" id="UP001586593">
    <property type="component" value="Unassembled WGS sequence"/>
</dbReference>
<proteinExistence type="inferred from homology"/>
<reference evidence="6 7" key="1">
    <citation type="journal article" date="2024" name="Commun. Biol.">
        <title>Comparative genomic analysis of thermophilic fungi reveals convergent evolutionary adaptations and gene losses.</title>
        <authorList>
            <person name="Steindorff A.S."/>
            <person name="Aguilar-Pontes M.V."/>
            <person name="Robinson A.J."/>
            <person name="Andreopoulos B."/>
            <person name="LaButti K."/>
            <person name="Kuo A."/>
            <person name="Mondo S."/>
            <person name="Riley R."/>
            <person name="Otillar R."/>
            <person name="Haridas S."/>
            <person name="Lipzen A."/>
            <person name="Grimwood J."/>
            <person name="Schmutz J."/>
            <person name="Clum A."/>
            <person name="Reid I.D."/>
            <person name="Moisan M.C."/>
            <person name="Butler G."/>
            <person name="Nguyen T.T.M."/>
            <person name="Dewar K."/>
            <person name="Conant G."/>
            <person name="Drula E."/>
            <person name="Henrissat B."/>
            <person name="Hansel C."/>
            <person name="Singer S."/>
            <person name="Hutchinson M.I."/>
            <person name="de Vries R.P."/>
            <person name="Natvig D.O."/>
            <person name="Powell A.J."/>
            <person name="Tsang A."/>
            <person name="Grigoriev I.V."/>
        </authorList>
    </citation>
    <scope>NUCLEOTIDE SEQUENCE [LARGE SCALE GENOMIC DNA]</scope>
    <source>
        <strain evidence="6 7">ATCC 24622</strain>
    </source>
</reference>
<name>A0ABR3WBJ3_9PEZI</name>
<keyword evidence="5" id="KW-0503">Monooxygenase</keyword>
<dbReference type="InterPro" id="IPR036396">
    <property type="entry name" value="Cyt_P450_sf"/>
</dbReference>
<dbReference type="InterPro" id="IPR001128">
    <property type="entry name" value="Cyt_P450"/>
</dbReference>
<evidence type="ECO:0008006" key="8">
    <source>
        <dbReference type="Google" id="ProtNLM"/>
    </source>
</evidence>
<dbReference type="InterPro" id="IPR002401">
    <property type="entry name" value="Cyt_P450_E_grp-I"/>
</dbReference>
<evidence type="ECO:0000256" key="3">
    <source>
        <dbReference type="ARBA" id="ARBA00023002"/>
    </source>
</evidence>
<dbReference type="Gene3D" id="1.10.630.10">
    <property type="entry name" value="Cytochrome P450"/>
    <property type="match status" value="1"/>
</dbReference>
<dbReference type="PRINTS" id="PR00463">
    <property type="entry name" value="EP450I"/>
</dbReference>
<dbReference type="PANTHER" id="PTHR46300">
    <property type="entry name" value="P450, PUTATIVE (EUROFUNG)-RELATED-RELATED"/>
    <property type="match status" value="1"/>
</dbReference>
<evidence type="ECO:0000256" key="1">
    <source>
        <dbReference type="ARBA" id="ARBA00010617"/>
    </source>
</evidence>
<keyword evidence="7" id="KW-1185">Reference proteome</keyword>
<accession>A0ABR3WBJ3</accession>